<accession>A0A1G6X075</accession>
<dbReference type="SUPFAM" id="SSF50475">
    <property type="entry name" value="FMN-binding split barrel"/>
    <property type="match status" value="1"/>
</dbReference>
<keyword evidence="2" id="KW-0560">Oxidoreductase</keyword>
<dbReference type="AlphaFoldDB" id="A0A1G6X075"/>
<dbReference type="OrthoDB" id="9792858at2"/>
<proteinExistence type="inferred from homology"/>
<dbReference type="PANTHER" id="PTHR30466">
    <property type="entry name" value="FLAVIN REDUCTASE"/>
    <property type="match status" value="1"/>
</dbReference>
<dbReference type="InterPro" id="IPR002563">
    <property type="entry name" value="Flavin_Rdtase-like_dom"/>
</dbReference>
<evidence type="ECO:0000256" key="2">
    <source>
        <dbReference type="ARBA" id="ARBA00023002"/>
    </source>
</evidence>
<feature type="domain" description="Flavin reductase like" evidence="3">
    <location>
        <begin position="36"/>
        <end position="178"/>
    </location>
</feature>
<evidence type="ECO:0000256" key="1">
    <source>
        <dbReference type="ARBA" id="ARBA00008898"/>
    </source>
</evidence>
<evidence type="ECO:0000313" key="4">
    <source>
        <dbReference type="EMBL" id="SDD71528.1"/>
    </source>
</evidence>
<protein>
    <submittedName>
        <fullName evidence="4">NADH-FMN oxidoreductase RutF, flavin reductase (DIM6/NTAB) family</fullName>
    </submittedName>
</protein>
<dbReference type="Gene3D" id="2.30.110.10">
    <property type="entry name" value="Electron Transport, Fmn-binding Protein, Chain A"/>
    <property type="match status" value="1"/>
</dbReference>
<dbReference type="STRING" id="416944.SAMN05421548_12432"/>
<dbReference type="Pfam" id="PF01613">
    <property type="entry name" value="Flavin_Reduct"/>
    <property type="match status" value="1"/>
</dbReference>
<dbReference type="InterPro" id="IPR050268">
    <property type="entry name" value="NADH-dep_flavin_reductase"/>
</dbReference>
<keyword evidence="5" id="KW-1185">Reference proteome</keyword>
<organism evidence="4 5">
    <name type="scientific">Paraburkholderia lycopersici</name>
    <dbReference type="NCBI Taxonomy" id="416944"/>
    <lineage>
        <taxon>Bacteria</taxon>
        <taxon>Pseudomonadati</taxon>
        <taxon>Pseudomonadota</taxon>
        <taxon>Betaproteobacteria</taxon>
        <taxon>Burkholderiales</taxon>
        <taxon>Burkholderiaceae</taxon>
        <taxon>Paraburkholderia</taxon>
    </lineage>
</organism>
<dbReference type="SMART" id="SM00903">
    <property type="entry name" value="Flavin_Reduct"/>
    <property type="match status" value="1"/>
</dbReference>
<evidence type="ECO:0000313" key="5">
    <source>
        <dbReference type="Proteomes" id="UP000198908"/>
    </source>
</evidence>
<comment type="similarity">
    <text evidence="1">Belongs to the non-flavoprotein flavin reductase family.</text>
</comment>
<dbReference type="GO" id="GO:0010181">
    <property type="term" value="F:FMN binding"/>
    <property type="evidence" value="ECO:0007669"/>
    <property type="project" value="InterPro"/>
</dbReference>
<gene>
    <name evidence="4" type="ORF">SAMN05421548_12432</name>
</gene>
<reference evidence="5" key="1">
    <citation type="submission" date="2016-09" db="EMBL/GenBank/DDBJ databases">
        <authorList>
            <person name="Varghese N."/>
            <person name="Submissions S."/>
        </authorList>
    </citation>
    <scope>NUCLEOTIDE SEQUENCE [LARGE SCALE GENOMIC DNA]</scope>
    <source>
        <strain evidence="5">TNe-862</strain>
    </source>
</reference>
<dbReference type="InterPro" id="IPR012349">
    <property type="entry name" value="Split_barrel_FMN-bd"/>
</dbReference>
<dbReference type="EMBL" id="FMYQ01000024">
    <property type="protein sequence ID" value="SDD71528.1"/>
    <property type="molecule type" value="Genomic_DNA"/>
</dbReference>
<name>A0A1G6X075_9BURK</name>
<evidence type="ECO:0000259" key="3">
    <source>
        <dbReference type="SMART" id="SM00903"/>
    </source>
</evidence>
<dbReference type="GO" id="GO:0042602">
    <property type="term" value="F:riboflavin reductase (NADPH) activity"/>
    <property type="evidence" value="ECO:0007669"/>
    <property type="project" value="TreeGrafter"/>
</dbReference>
<sequence length="191" mass="20967">MMLKQQVQPAVGNGGRWPVVERGQPLHDSRAFRRCLGRYPTGVTVVTARHGDNLVGMTVNSFASVSLDPPLILWSIRRESKQVEAYKNAEHFAVNMLAQDQMQVSQWFGRGLPEKFELVSWEAGLGGAPLIHGAVAQLECARVSVQEAGDHLILIGEVKQYAHFDGKPLTFSNGEYVMTQGLPGEQTASPN</sequence>
<dbReference type="PANTHER" id="PTHR30466:SF11">
    <property type="entry name" value="FLAVIN-DEPENDENT MONOOXYGENASE, REDUCTASE SUBUNIT HSAB"/>
    <property type="match status" value="1"/>
</dbReference>
<dbReference type="Proteomes" id="UP000198908">
    <property type="component" value="Unassembled WGS sequence"/>
</dbReference>